<keyword evidence="2" id="KW-0456">Lyase</keyword>
<dbReference type="Gene3D" id="2.40.320.10">
    <property type="entry name" value="Hypothetical Protein Pfu-838710-001"/>
    <property type="match status" value="1"/>
</dbReference>
<accession>A0A0W8EQH9</accession>
<sequence length="195" mass="21926">MGEQHDTRGMKNDTDQGICMLEVEIKARVPDLGVIRERLIAQTGGSTVPRVHERDIYYAAPHRDFGVTDEALRLRFSEGAWTLTYKGKKLKEYRAKAREELNCRVESGAVMEEILRRLGFTKVAEVEKWREYYSFRGATVSLDEVKGLGTYVEIEAPGMSAGQDPEAFVREIAGEIGVTGEPILSSYLELLLARP</sequence>
<comment type="caution">
    <text evidence="2">The sequence shown here is derived from an EMBL/GenBank/DDBJ whole genome shotgun (WGS) entry which is preliminary data.</text>
</comment>
<evidence type="ECO:0000313" key="2">
    <source>
        <dbReference type="EMBL" id="KUG10840.1"/>
    </source>
</evidence>
<dbReference type="SUPFAM" id="SSF55154">
    <property type="entry name" value="CYTH-like phosphatases"/>
    <property type="match status" value="1"/>
</dbReference>
<dbReference type="InterPro" id="IPR033469">
    <property type="entry name" value="CYTH-like_dom_sf"/>
</dbReference>
<evidence type="ECO:0000259" key="1">
    <source>
        <dbReference type="PROSITE" id="PS51707"/>
    </source>
</evidence>
<dbReference type="AlphaFoldDB" id="A0A0W8EQH9"/>
<organism evidence="2">
    <name type="scientific">hydrocarbon metagenome</name>
    <dbReference type="NCBI Taxonomy" id="938273"/>
    <lineage>
        <taxon>unclassified sequences</taxon>
        <taxon>metagenomes</taxon>
        <taxon>ecological metagenomes</taxon>
    </lineage>
</organism>
<dbReference type="EMBL" id="LNQE01001736">
    <property type="protein sequence ID" value="KUG10840.1"/>
    <property type="molecule type" value="Genomic_DNA"/>
</dbReference>
<dbReference type="InterPro" id="IPR023577">
    <property type="entry name" value="CYTH_domain"/>
</dbReference>
<dbReference type="Pfam" id="PF01928">
    <property type="entry name" value="CYTH"/>
    <property type="match status" value="1"/>
</dbReference>
<dbReference type="GO" id="GO:0004016">
    <property type="term" value="F:adenylate cyclase activity"/>
    <property type="evidence" value="ECO:0007669"/>
    <property type="project" value="UniProtKB-EC"/>
</dbReference>
<dbReference type="EC" id="4.6.1.1" evidence="2"/>
<reference evidence="2" key="1">
    <citation type="journal article" date="2015" name="Proc. Natl. Acad. Sci. U.S.A.">
        <title>Networks of energetic and metabolic interactions define dynamics in microbial communities.</title>
        <authorList>
            <person name="Embree M."/>
            <person name="Liu J.K."/>
            <person name="Al-Bassam M.M."/>
            <person name="Zengler K."/>
        </authorList>
    </citation>
    <scope>NUCLEOTIDE SEQUENCE</scope>
</reference>
<gene>
    <name evidence="2" type="ORF">ASZ90_016513</name>
</gene>
<name>A0A0W8EQH9_9ZZZZ</name>
<dbReference type="PROSITE" id="PS51707">
    <property type="entry name" value="CYTH"/>
    <property type="match status" value="1"/>
</dbReference>
<dbReference type="CDD" id="cd07890">
    <property type="entry name" value="CYTH-like_AC_IV-like"/>
    <property type="match status" value="1"/>
</dbReference>
<dbReference type="PANTHER" id="PTHR21028">
    <property type="entry name" value="SI:CH211-156B7.4"/>
    <property type="match status" value="1"/>
</dbReference>
<dbReference type="SMART" id="SM01118">
    <property type="entry name" value="CYTH"/>
    <property type="match status" value="1"/>
</dbReference>
<proteinExistence type="predicted"/>
<feature type="domain" description="CYTH" evidence="1">
    <location>
        <begin position="20"/>
        <end position="193"/>
    </location>
</feature>
<dbReference type="PANTHER" id="PTHR21028:SF2">
    <property type="entry name" value="CYTH DOMAIN-CONTAINING PROTEIN"/>
    <property type="match status" value="1"/>
</dbReference>
<dbReference type="InterPro" id="IPR008173">
    <property type="entry name" value="Adenylyl_cyclase_CyaB"/>
</dbReference>
<dbReference type="NCBIfam" id="TIGR00318">
    <property type="entry name" value="cyaB"/>
    <property type="match status" value="1"/>
</dbReference>
<protein>
    <submittedName>
        <fullName evidence="2">Adenylate cyclase</fullName>
        <ecNumber evidence="2">4.6.1.1</ecNumber>
    </submittedName>
</protein>